<evidence type="ECO:0000313" key="3">
    <source>
        <dbReference type="EMBL" id="XBW52365.1"/>
    </source>
</evidence>
<dbReference type="AlphaFoldDB" id="A0AAU7VFA4"/>
<organism evidence="3">
    <name type="scientific">Adineta environmental sample</name>
    <dbReference type="NCBI Taxonomy" id="1193592"/>
    <lineage>
        <taxon>Eukaryota</taxon>
        <taxon>Metazoa</taxon>
        <taxon>Spiralia</taxon>
        <taxon>Gnathifera</taxon>
        <taxon>Rotifera</taxon>
        <taxon>Eurotatoria</taxon>
        <taxon>Bdelloidea</taxon>
        <taxon>Adinetida</taxon>
        <taxon>Adinetidae</taxon>
        <taxon>Adineta</taxon>
        <taxon>environmental samples</taxon>
    </lineage>
</organism>
<comment type="similarity">
    <text evidence="1">Belongs to the ice-binding protein family.</text>
</comment>
<reference evidence="3" key="1">
    <citation type="submission" date="2024-06" db="EMBL/GenBank/DDBJ databases">
        <authorList>
            <person name="Raymond J."/>
        </authorList>
    </citation>
    <scope>NUCLEOTIDE SEQUENCE</scope>
</reference>
<proteinExistence type="inferred from homology"/>
<dbReference type="InterPro" id="IPR021884">
    <property type="entry name" value="Ice-bd_prot"/>
</dbReference>
<evidence type="ECO:0000256" key="2">
    <source>
        <dbReference type="ARBA" id="ARBA00022729"/>
    </source>
</evidence>
<keyword evidence="2" id="KW-0732">Signal</keyword>
<name>A0AAU7VFA4_9BILA</name>
<protein>
    <submittedName>
        <fullName evidence="3">Ice-binding family protein</fullName>
    </submittedName>
</protein>
<sequence length="245" mass="25648">MICPTLRSAANFTVIAASAVTNTGPTIINGNLAISPSVSLTGFNPQGIINGVTELGTATALQAQKDVTTAYNDLKNVPLTAQMTGVDLSGKILEPGVYKFNSAAGMDTPSSILTLNGTGIYIFQVGSTLTIAADSEIRTINGAQASCIFWQVGSSATIGQYSRFVGNILAYASVGFATNVIHSGSIYAQTAAISFISNTVNGQMSCNVCRNISDTLHVPSSLNRGLPQNIPLYVCTMFLVSFFRK</sequence>
<dbReference type="Pfam" id="PF11999">
    <property type="entry name" value="Ice_binding"/>
    <property type="match status" value="1"/>
</dbReference>
<evidence type="ECO:0000256" key="1">
    <source>
        <dbReference type="ARBA" id="ARBA00005445"/>
    </source>
</evidence>
<accession>A0AAU7VFA4</accession>
<dbReference type="EMBL" id="PP898178">
    <property type="protein sequence ID" value="XBW52365.1"/>
    <property type="molecule type" value="Genomic_DNA"/>
</dbReference>